<sequence length="133" mass="13805">MTPPGCTHGTPRHSLRSLLRPLQFPPIAALAPPPCSSLFPASGPERAGLGGLREAWRFMEILRLARVVLSRELLTAGSDSRGGDRTGDCVMGRAPVRGPVALCPGSTPSRGAPGTAAGLPVGTRLRARNGFTS</sequence>
<organism evidence="1 2">
    <name type="scientific">Saguinus oedipus</name>
    <name type="common">Cotton-top tamarin</name>
    <name type="synonym">Oedipomidas oedipus</name>
    <dbReference type="NCBI Taxonomy" id="9490"/>
    <lineage>
        <taxon>Eukaryota</taxon>
        <taxon>Metazoa</taxon>
        <taxon>Chordata</taxon>
        <taxon>Craniata</taxon>
        <taxon>Vertebrata</taxon>
        <taxon>Euteleostomi</taxon>
        <taxon>Mammalia</taxon>
        <taxon>Eutheria</taxon>
        <taxon>Euarchontoglires</taxon>
        <taxon>Primates</taxon>
        <taxon>Haplorrhini</taxon>
        <taxon>Platyrrhini</taxon>
        <taxon>Cebidae</taxon>
        <taxon>Callitrichinae</taxon>
        <taxon>Saguinus</taxon>
    </lineage>
</organism>
<dbReference type="EMBL" id="JASSZA010000009">
    <property type="protein sequence ID" value="KAK2102492.1"/>
    <property type="molecule type" value="Genomic_DNA"/>
</dbReference>
<accession>A0ABQ9UZQ8</accession>
<proteinExistence type="predicted"/>
<keyword evidence="2" id="KW-1185">Reference proteome</keyword>
<evidence type="ECO:0000313" key="2">
    <source>
        <dbReference type="Proteomes" id="UP001266305"/>
    </source>
</evidence>
<dbReference type="Proteomes" id="UP001266305">
    <property type="component" value="Unassembled WGS sequence"/>
</dbReference>
<protein>
    <submittedName>
        <fullName evidence="1">Uncharacterized protein</fullName>
    </submittedName>
</protein>
<reference evidence="1 2" key="1">
    <citation type="submission" date="2023-05" db="EMBL/GenBank/DDBJ databases">
        <title>B98-5 Cell Line De Novo Hybrid Assembly: An Optical Mapping Approach.</title>
        <authorList>
            <person name="Kananen K."/>
            <person name="Auerbach J.A."/>
            <person name="Kautto E."/>
            <person name="Blachly J.S."/>
        </authorList>
    </citation>
    <scope>NUCLEOTIDE SEQUENCE [LARGE SCALE GENOMIC DNA]</scope>
    <source>
        <strain evidence="1">B95-8</strain>
        <tissue evidence="1">Cell line</tissue>
    </source>
</reference>
<name>A0ABQ9UZQ8_SAGOE</name>
<gene>
    <name evidence="1" type="ORF">P7K49_020159</name>
</gene>
<comment type="caution">
    <text evidence="1">The sequence shown here is derived from an EMBL/GenBank/DDBJ whole genome shotgun (WGS) entry which is preliminary data.</text>
</comment>
<evidence type="ECO:0000313" key="1">
    <source>
        <dbReference type="EMBL" id="KAK2102492.1"/>
    </source>
</evidence>